<accession>W2SHN5</accession>
<evidence type="ECO:0000313" key="2">
    <source>
        <dbReference type="EMBL" id="ETN69115.1"/>
    </source>
</evidence>
<name>W2SHN5_NECAM</name>
<dbReference type="EMBL" id="KI669165">
    <property type="protein sequence ID" value="ETN69115.1"/>
    <property type="molecule type" value="Genomic_DNA"/>
</dbReference>
<dbReference type="Proteomes" id="UP000053676">
    <property type="component" value="Unassembled WGS sequence"/>
</dbReference>
<keyword evidence="3" id="KW-1185">Reference proteome</keyword>
<proteinExistence type="predicted"/>
<dbReference type="KEGG" id="nai:NECAME_15512"/>
<evidence type="ECO:0000256" key="1">
    <source>
        <dbReference type="SAM" id="MobiDB-lite"/>
    </source>
</evidence>
<sequence length="49" mass="5719">MSELIITGNTAPFSWYRKGRRYSETAQSCQRRPRSRGTMSGFVRSCHHQ</sequence>
<protein>
    <submittedName>
        <fullName evidence="2">Uncharacterized protein</fullName>
    </submittedName>
</protein>
<evidence type="ECO:0000313" key="3">
    <source>
        <dbReference type="Proteomes" id="UP000053676"/>
    </source>
</evidence>
<gene>
    <name evidence="2" type="ORF">NECAME_15512</name>
</gene>
<feature type="region of interest" description="Disordered" evidence="1">
    <location>
        <begin position="24"/>
        <end position="49"/>
    </location>
</feature>
<dbReference type="AlphaFoldDB" id="W2SHN5"/>
<organism evidence="2 3">
    <name type="scientific">Necator americanus</name>
    <name type="common">Human hookworm</name>
    <dbReference type="NCBI Taxonomy" id="51031"/>
    <lineage>
        <taxon>Eukaryota</taxon>
        <taxon>Metazoa</taxon>
        <taxon>Ecdysozoa</taxon>
        <taxon>Nematoda</taxon>
        <taxon>Chromadorea</taxon>
        <taxon>Rhabditida</taxon>
        <taxon>Rhabditina</taxon>
        <taxon>Rhabditomorpha</taxon>
        <taxon>Strongyloidea</taxon>
        <taxon>Ancylostomatidae</taxon>
        <taxon>Bunostominae</taxon>
        <taxon>Necator</taxon>
    </lineage>
</organism>
<reference evidence="3" key="1">
    <citation type="journal article" date="2014" name="Nat. Genet.">
        <title>Genome of the human hookworm Necator americanus.</title>
        <authorList>
            <person name="Tang Y.T."/>
            <person name="Gao X."/>
            <person name="Rosa B.A."/>
            <person name="Abubucker S."/>
            <person name="Hallsworth-Pepin K."/>
            <person name="Martin J."/>
            <person name="Tyagi R."/>
            <person name="Heizer E."/>
            <person name="Zhang X."/>
            <person name="Bhonagiri-Palsikar V."/>
            <person name="Minx P."/>
            <person name="Warren W.C."/>
            <person name="Wang Q."/>
            <person name="Zhan B."/>
            <person name="Hotez P.J."/>
            <person name="Sternberg P.W."/>
            <person name="Dougall A."/>
            <person name="Gaze S.T."/>
            <person name="Mulvenna J."/>
            <person name="Sotillo J."/>
            <person name="Ranganathan S."/>
            <person name="Rabelo E.M."/>
            <person name="Wilson R.K."/>
            <person name="Felgner P.L."/>
            <person name="Bethony J."/>
            <person name="Hawdon J.M."/>
            <person name="Gasser R.B."/>
            <person name="Loukas A."/>
            <person name="Mitreva M."/>
        </authorList>
    </citation>
    <scope>NUCLEOTIDE SEQUENCE [LARGE SCALE GENOMIC DNA]</scope>
</reference>